<keyword evidence="1" id="KW-0732">Signal</keyword>
<evidence type="ECO:0008006" key="4">
    <source>
        <dbReference type="Google" id="ProtNLM"/>
    </source>
</evidence>
<evidence type="ECO:0000313" key="3">
    <source>
        <dbReference type="Proteomes" id="UP000192923"/>
    </source>
</evidence>
<gene>
    <name evidence="2" type="ORF">SAMN02949497_2690</name>
</gene>
<reference evidence="2 3" key="1">
    <citation type="submission" date="2016-12" db="EMBL/GenBank/DDBJ databases">
        <authorList>
            <person name="Song W.-J."/>
            <person name="Kurnit D.M."/>
        </authorList>
    </citation>
    <scope>NUCLEOTIDE SEQUENCE [LARGE SCALE GENOMIC DNA]</scope>
    <source>
        <strain evidence="2 3">175</strain>
    </source>
</reference>
<proteinExistence type="predicted"/>
<accession>A0A1Y6CXD0</accession>
<keyword evidence="3" id="KW-1185">Reference proteome</keyword>
<feature type="chain" id="PRO_5012124982" description="MxaA protein" evidence="1">
    <location>
        <begin position="23"/>
        <end position="301"/>
    </location>
</feature>
<feature type="signal peptide" evidence="1">
    <location>
        <begin position="1"/>
        <end position="22"/>
    </location>
</feature>
<evidence type="ECO:0000256" key="1">
    <source>
        <dbReference type="SAM" id="SignalP"/>
    </source>
</evidence>
<sequence>MIAPRSRTFAVWFLLCTGSALAGPGPATPRLQVQPPRDFGYAMGDILEQTFTVSVPAGYALETGYLPQTGALDEYLEVRGSKWHLEQRDDTSVYQVRVAYQVFKGVRAIETATVPALPLRFQGPGPLTATLPEWRFTVAPLIAPDLADEQVTTREAQPPVALPTRPHATRLVGYLGLGAALFGLMAWRRHGSRPHPFARAYRELRRQTWRGATPESYRAAVQRLHQALNETAGHSLFAEQLGGFCAAHPAFAELREELAGFFRLSRRVFFAAPDAPLPPDYPATRLQALCRRCAQAERRQA</sequence>
<dbReference type="Proteomes" id="UP000192923">
    <property type="component" value="Unassembled WGS sequence"/>
</dbReference>
<dbReference type="OrthoDB" id="5608210at2"/>
<dbReference type="RefSeq" id="WP_085213459.1">
    <property type="nucleotide sequence ID" value="NZ_FXAM01000001.1"/>
</dbReference>
<dbReference type="AlphaFoldDB" id="A0A1Y6CXD0"/>
<dbReference type="STRING" id="1760988.SAMN02949497_2690"/>
<dbReference type="EMBL" id="FXAM01000001">
    <property type="protein sequence ID" value="SMF95329.1"/>
    <property type="molecule type" value="Genomic_DNA"/>
</dbReference>
<name>A0A1Y6CXD0_9GAMM</name>
<protein>
    <recommendedName>
        <fullName evidence="4">MxaA protein</fullName>
    </recommendedName>
</protein>
<organism evidence="2 3">
    <name type="scientific">Methylomagnum ishizawai</name>
    <dbReference type="NCBI Taxonomy" id="1760988"/>
    <lineage>
        <taxon>Bacteria</taxon>
        <taxon>Pseudomonadati</taxon>
        <taxon>Pseudomonadota</taxon>
        <taxon>Gammaproteobacteria</taxon>
        <taxon>Methylococcales</taxon>
        <taxon>Methylococcaceae</taxon>
        <taxon>Methylomagnum</taxon>
    </lineage>
</organism>
<evidence type="ECO:0000313" key="2">
    <source>
        <dbReference type="EMBL" id="SMF95329.1"/>
    </source>
</evidence>